<dbReference type="InterPro" id="IPR003018">
    <property type="entry name" value="GAF"/>
</dbReference>
<sequence>MVAMPGPDFRLLFESSHGLALAVAPQAPFHVVAVTNAFADAIRMPRAAIVGRPLAEVRRELVDTEDSALFDSLDRAVASGESDAMGVVNHGRRHLRPINVPIVRDGTVAYLLHRFDDVTLVEDELRRTRAQLTDRKELEAFRDRAFEHVRGIVDIAEEAIVSIDEQSRIVLFNTSAERCFGYRAAEVVGGPVDILLPERYRQMHREQIAAFAAETTGLTVQKHSRTVLGLRKNGEEFPAEAAISRVTVDGHSLFNAVLRDVTEQQRLETEERFLVEAGATLLAEATGDETALAGLGRLIVERFADVFMVEFTSSEGPQSRLVVEAERQGTFGEHARRAQLKRSAEALMAKVRGDRQPVVVPDVTPGTQAPAPFLALPLLLHGELIGVMACIGRPGSRPYDERDVRLALRVADLAALAADNARLHQATRLAVLARDEIVGIVAHDLRSPLSTILLASRLLRRPGTEPERRSSRNVELIERSAARMNRLIEDLLDVVRVDSKSLTVKREKLATNELLREILDGHRTAATAAKLDLVLECATNLPPVCADRDRVLQIFDNLIANAMKFTRPGGRIVLGASPRESEVVFSVADTGMGITAESLPHVFDRFWQARREDRRGVGLGLPIVRGIVEAHGGRIWVESQAGTGTRFAFTLPRTPDA</sequence>
<dbReference type="InterPro" id="IPR029016">
    <property type="entry name" value="GAF-like_dom_sf"/>
</dbReference>
<dbReference type="KEGG" id="llu:AKJ09_09951"/>
<keyword evidence="4" id="KW-0808">Transferase</keyword>
<dbReference type="Gene3D" id="3.30.450.40">
    <property type="match status" value="1"/>
</dbReference>
<evidence type="ECO:0000259" key="8">
    <source>
        <dbReference type="PROSITE" id="PS50112"/>
    </source>
</evidence>
<dbReference type="SUPFAM" id="SSF55785">
    <property type="entry name" value="PYP-like sensor domain (PAS domain)"/>
    <property type="match status" value="1"/>
</dbReference>
<dbReference type="CDD" id="cd00082">
    <property type="entry name" value="HisKA"/>
    <property type="match status" value="1"/>
</dbReference>
<dbReference type="PROSITE" id="PS50109">
    <property type="entry name" value="HIS_KIN"/>
    <property type="match status" value="1"/>
</dbReference>
<protein>
    <recommendedName>
        <fullName evidence="2">histidine kinase</fullName>
        <ecNumber evidence="2">2.7.13.3</ecNumber>
    </recommendedName>
</protein>
<evidence type="ECO:0000256" key="6">
    <source>
        <dbReference type="ARBA" id="ARBA00023012"/>
    </source>
</evidence>
<dbReference type="SUPFAM" id="SSF47384">
    <property type="entry name" value="Homodimeric domain of signal transducing histidine kinase"/>
    <property type="match status" value="1"/>
</dbReference>
<comment type="catalytic activity">
    <reaction evidence="1">
        <text>ATP + protein L-histidine = ADP + protein N-phospho-L-histidine.</text>
        <dbReference type="EC" id="2.7.13.3"/>
    </reaction>
</comment>
<dbReference type="FunFam" id="3.30.565.10:FF:000006">
    <property type="entry name" value="Sensor histidine kinase WalK"/>
    <property type="match status" value="1"/>
</dbReference>
<dbReference type="EMBL" id="CP012333">
    <property type="protein sequence ID" value="AKV03288.1"/>
    <property type="molecule type" value="Genomic_DNA"/>
</dbReference>
<keyword evidence="5" id="KW-0418">Kinase</keyword>
<dbReference type="PANTHER" id="PTHR43711:SF1">
    <property type="entry name" value="HISTIDINE KINASE 1"/>
    <property type="match status" value="1"/>
</dbReference>
<dbReference type="SUPFAM" id="SSF55781">
    <property type="entry name" value="GAF domain-like"/>
    <property type="match status" value="1"/>
</dbReference>
<evidence type="ECO:0000256" key="4">
    <source>
        <dbReference type="ARBA" id="ARBA00022679"/>
    </source>
</evidence>
<dbReference type="Gene3D" id="3.30.450.20">
    <property type="entry name" value="PAS domain"/>
    <property type="match status" value="2"/>
</dbReference>
<dbReference type="InterPro" id="IPR005467">
    <property type="entry name" value="His_kinase_dom"/>
</dbReference>
<dbReference type="SUPFAM" id="SSF55874">
    <property type="entry name" value="ATPase domain of HSP90 chaperone/DNA topoisomerase II/histidine kinase"/>
    <property type="match status" value="1"/>
</dbReference>
<dbReference type="PANTHER" id="PTHR43711">
    <property type="entry name" value="TWO-COMPONENT HISTIDINE KINASE"/>
    <property type="match status" value="1"/>
</dbReference>
<dbReference type="Pfam" id="PF13426">
    <property type="entry name" value="PAS_9"/>
    <property type="match status" value="1"/>
</dbReference>
<proteinExistence type="predicted"/>
<evidence type="ECO:0000256" key="5">
    <source>
        <dbReference type="ARBA" id="ARBA00022777"/>
    </source>
</evidence>
<dbReference type="EC" id="2.7.13.3" evidence="2"/>
<keyword evidence="10" id="KW-1185">Reference proteome</keyword>
<evidence type="ECO:0000259" key="7">
    <source>
        <dbReference type="PROSITE" id="PS50109"/>
    </source>
</evidence>
<dbReference type="AlphaFoldDB" id="A0A0K1QC38"/>
<feature type="domain" description="PAS" evidence="8">
    <location>
        <begin position="145"/>
        <end position="198"/>
    </location>
</feature>
<evidence type="ECO:0000256" key="3">
    <source>
        <dbReference type="ARBA" id="ARBA00022553"/>
    </source>
</evidence>
<dbReference type="CDD" id="cd00075">
    <property type="entry name" value="HATPase"/>
    <property type="match status" value="1"/>
</dbReference>
<dbReference type="PROSITE" id="PS50112">
    <property type="entry name" value="PAS"/>
    <property type="match status" value="1"/>
</dbReference>
<dbReference type="InterPro" id="IPR000014">
    <property type="entry name" value="PAS"/>
</dbReference>
<dbReference type="NCBIfam" id="TIGR00229">
    <property type="entry name" value="sensory_box"/>
    <property type="match status" value="1"/>
</dbReference>
<dbReference type="Gene3D" id="1.10.287.130">
    <property type="match status" value="1"/>
</dbReference>
<keyword evidence="3" id="KW-0597">Phosphoprotein</keyword>
<dbReference type="Pfam" id="PF02518">
    <property type="entry name" value="HATPase_c"/>
    <property type="match status" value="1"/>
</dbReference>
<dbReference type="SMART" id="SM00065">
    <property type="entry name" value="GAF"/>
    <property type="match status" value="1"/>
</dbReference>
<dbReference type="Gene3D" id="3.30.565.10">
    <property type="entry name" value="Histidine kinase-like ATPase, C-terminal domain"/>
    <property type="match status" value="1"/>
</dbReference>
<name>A0A0K1QC38_9BACT</name>
<dbReference type="InterPro" id="IPR036097">
    <property type="entry name" value="HisK_dim/P_sf"/>
</dbReference>
<dbReference type="InterPro" id="IPR004358">
    <property type="entry name" value="Sig_transdc_His_kin-like_C"/>
</dbReference>
<dbReference type="InterPro" id="IPR003661">
    <property type="entry name" value="HisK_dim/P_dom"/>
</dbReference>
<evidence type="ECO:0000256" key="2">
    <source>
        <dbReference type="ARBA" id="ARBA00012438"/>
    </source>
</evidence>
<gene>
    <name evidence="9" type="ORF">AKJ09_09951</name>
</gene>
<evidence type="ECO:0000313" key="10">
    <source>
        <dbReference type="Proteomes" id="UP000064967"/>
    </source>
</evidence>
<dbReference type="SMART" id="SM00388">
    <property type="entry name" value="HisKA"/>
    <property type="match status" value="1"/>
</dbReference>
<dbReference type="SMART" id="SM00091">
    <property type="entry name" value="PAS"/>
    <property type="match status" value="2"/>
</dbReference>
<dbReference type="PRINTS" id="PR00344">
    <property type="entry name" value="BCTRLSENSOR"/>
</dbReference>
<dbReference type="InterPro" id="IPR050736">
    <property type="entry name" value="Sensor_HK_Regulatory"/>
</dbReference>
<dbReference type="Proteomes" id="UP000064967">
    <property type="component" value="Chromosome"/>
</dbReference>
<dbReference type="GO" id="GO:0000155">
    <property type="term" value="F:phosphorelay sensor kinase activity"/>
    <property type="evidence" value="ECO:0007669"/>
    <property type="project" value="InterPro"/>
</dbReference>
<dbReference type="CDD" id="cd00130">
    <property type="entry name" value="PAS"/>
    <property type="match status" value="1"/>
</dbReference>
<dbReference type="Pfam" id="PF13185">
    <property type="entry name" value="GAF_2"/>
    <property type="match status" value="1"/>
</dbReference>
<dbReference type="Pfam" id="PF00512">
    <property type="entry name" value="HisKA"/>
    <property type="match status" value="1"/>
</dbReference>
<evidence type="ECO:0000256" key="1">
    <source>
        <dbReference type="ARBA" id="ARBA00000085"/>
    </source>
</evidence>
<dbReference type="STRING" id="1391654.AKJ09_09951"/>
<keyword evidence="6" id="KW-0902">Two-component regulatory system</keyword>
<reference evidence="9 10" key="1">
    <citation type="submission" date="2015-08" db="EMBL/GenBank/DDBJ databases">
        <authorList>
            <person name="Babu N.S."/>
            <person name="Beckwith C.J."/>
            <person name="Beseler K.G."/>
            <person name="Brison A."/>
            <person name="Carone J.V."/>
            <person name="Caskin T.P."/>
            <person name="Diamond M."/>
            <person name="Durham M.E."/>
            <person name="Foxe J.M."/>
            <person name="Go M."/>
            <person name="Henderson B.A."/>
            <person name="Jones I.B."/>
            <person name="McGettigan J.A."/>
            <person name="Micheletti S.J."/>
            <person name="Nasrallah M.E."/>
            <person name="Ortiz D."/>
            <person name="Piller C.R."/>
            <person name="Privatt S.R."/>
            <person name="Schneider S.L."/>
            <person name="Sharp S."/>
            <person name="Smith T.C."/>
            <person name="Stanton J.D."/>
            <person name="Ullery H.E."/>
            <person name="Wilson R.J."/>
            <person name="Serrano M.G."/>
            <person name="Buck G."/>
            <person name="Lee V."/>
            <person name="Wang Y."/>
            <person name="Carvalho R."/>
            <person name="Voegtly L."/>
            <person name="Shi R."/>
            <person name="Duckworth R."/>
            <person name="Johnson A."/>
            <person name="Loviza R."/>
            <person name="Walstead R."/>
            <person name="Shah Z."/>
            <person name="Kiflezghi M."/>
            <person name="Wade K."/>
            <person name="Ball S.L."/>
            <person name="Bradley K.W."/>
            <person name="Asai D.J."/>
            <person name="Bowman C.A."/>
            <person name="Russell D.A."/>
            <person name="Pope W.H."/>
            <person name="Jacobs-Sera D."/>
            <person name="Hendrix R.W."/>
            <person name="Hatfull G.F."/>
        </authorList>
    </citation>
    <scope>NUCLEOTIDE SEQUENCE [LARGE SCALE GENOMIC DNA]</scope>
    <source>
        <strain evidence="9 10">DSM 27648</strain>
    </source>
</reference>
<dbReference type="InterPro" id="IPR036890">
    <property type="entry name" value="HATPase_C_sf"/>
</dbReference>
<accession>A0A0K1QC38</accession>
<organism evidence="9 10">
    <name type="scientific">Labilithrix luteola</name>
    <dbReference type="NCBI Taxonomy" id="1391654"/>
    <lineage>
        <taxon>Bacteria</taxon>
        <taxon>Pseudomonadati</taxon>
        <taxon>Myxococcota</taxon>
        <taxon>Polyangia</taxon>
        <taxon>Polyangiales</taxon>
        <taxon>Labilitrichaceae</taxon>
        <taxon>Labilithrix</taxon>
    </lineage>
</organism>
<dbReference type="InterPro" id="IPR003594">
    <property type="entry name" value="HATPase_dom"/>
</dbReference>
<evidence type="ECO:0000313" key="9">
    <source>
        <dbReference type="EMBL" id="AKV03288.1"/>
    </source>
</evidence>
<dbReference type="InterPro" id="IPR035965">
    <property type="entry name" value="PAS-like_dom_sf"/>
</dbReference>
<dbReference type="SMART" id="SM00387">
    <property type="entry name" value="HATPase_c"/>
    <property type="match status" value="1"/>
</dbReference>
<feature type="domain" description="Histidine kinase" evidence="7">
    <location>
        <begin position="440"/>
        <end position="655"/>
    </location>
</feature>